<feature type="domain" description="Condensation" evidence="1">
    <location>
        <begin position="3"/>
        <end position="115"/>
    </location>
</feature>
<organism evidence="2 3">
    <name type="scientific">Methylomonas rivi</name>
    <dbReference type="NCBI Taxonomy" id="2952226"/>
    <lineage>
        <taxon>Bacteria</taxon>
        <taxon>Pseudomonadati</taxon>
        <taxon>Pseudomonadota</taxon>
        <taxon>Gammaproteobacteria</taxon>
        <taxon>Methylococcales</taxon>
        <taxon>Methylococcaceae</taxon>
        <taxon>Methylomonas</taxon>
    </lineage>
</organism>
<dbReference type="NCBIfam" id="TIGR01720">
    <property type="entry name" value="NRPS-para261"/>
    <property type="match status" value="1"/>
</dbReference>
<keyword evidence="3" id="KW-1185">Reference proteome</keyword>
<dbReference type="Pfam" id="PF00668">
    <property type="entry name" value="Condensation"/>
    <property type="match status" value="1"/>
</dbReference>
<dbReference type="PANTHER" id="PTHR45398:SF1">
    <property type="entry name" value="ENZYME, PUTATIVE (JCVI)-RELATED"/>
    <property type="match status" value="1"/>
</dbReference>
<dbReference type="InterPro" id="IPR001242">
    <property type="entry name" value="Condensation_dom"/>
</dbReference>
<dbReference type="InterPro" id="IPR010060">
    <property type="entry name" value="NRPS_synth"/>
</dbReference>
<feature type="non-terminal residue" evidence="2">
    <location>
        <position position="1"/>
    </location>
</feature>
<protein>
    <submittedName>
        <fullName evidence="2">Condensation domain-containing protein</fullName>
    </submittedName>
</protein>
<accession>A0ABT1UC24</accession>
<evidence type="ECO:0000313" key="2">
    <source>
        <dbReference type="EMBL" id="MCQ8131073.1"/>
    </source>
</evidence>
<feature type="non-terminal residue" evidence="2">
    <location>
        <position position="286"/>
    </location>
</feature>
<dbReference type="EMBL" id="JANIBK010000346">
    <property type="protein sequence ID" value="MCQ8131073.1"/>
    <property type="molecule type" value="Genomic_DNA"/>
</dbReference>
<dbReference type="Gene3D" id="3.30.559.30">
    <property type="entry name" value="Nonribosomal peptide synthetase, condensation domain"/>
    <property type="match status" value="1"/>
</dbReference>
<comment type="caution">
    <text evidence="2">The sequence shown here is derived from an EMBL/GenBank/DDBJ whole genome shotgun (WGS) entry which is preliminary data.</text>
</comment>
<dbReference type="RefSeq" id="WP_256617443.1">
    <property type="nucleotide sequence ID" value="NZ_JANIBK010000346.1"/>
</dbReference>
<dbReference type="Proteomes" id="UP001524586">
    <property type="component" value="Unassembled WGS sequence"/>
</dbReference>
<reference evidence="2 3" key="1">
    <citation type="submission" date="2022-07" db="EMBL/GenBank/DDBJ databases">
        <title>Methylomonas rivi sp. nov., Methylomonas rosea sp. nov., Methylomonas aureus sp. nov. and Methylomonas subterranea sp. nov., four novel methanotrophs isolated from a freshwater creek and the deep terrestrial subsurface.</title>
        <authorList>
            <person name="Abin C."/>
            <person name="Sankaranarayanan K."/>
            <person name="Garner C."/>
            <person name="Sindelar R."/>
            <person name="Kotary K."/>
            <person name="Garner R."/>
            <person name="Barclay S."/>
            <person name="Lawson P."/>
            <person name="Krumholz L."/>
        </authorList>
    </citation>
    <scope>NUCLEOTIDE SEQUENCE [LARGE SCALE GENOMIC DNA]</scope>
    <source>
        <strain evidence="2 3">WSC-6</strain>
    </source>
</reference>
<name>A0ABT1UC24_9GAMM</name>
<dbReference type="SUPFAM" id="SSF52777">
    <property type="entry name" value="CoA-dependent acyltransferases"/>
    <property type="match status" value="1"/>
</dbReference>
<proteinExistence type="predicted"/>
<gene>
    <name evidence="2" type="ORF">NP596_21640</name>
</gene>
<sequence>NGAYRTRIQELLLAALARSLGEWTGQADIGIELEGHGREADAQAQATQGINASRHHSNHSALDLSRSIGWFTSLYPVKLSVGRDWAETIKTVKEQLRSVPDNGLGYGVLHYLSHNIQHDPIDQHQPAAEAGRCASGRLAQPGQGPHCDKPNVTFNYLGQLDSSFDAAALLRPAGEDSGDERDPEAPLGNELEINGEIYQGQLRLQWSYSGQRYQTHTIATLLQRYRTHLDQLLDHCHEAETQLTPSDVPLARLNQAQLDALPVAHRQIEDLYPLSPMQQGILFHAL</sequence>
<dbReference type="PANTHER" id="PTHR45398">
    <property type="match status" value="1"/>
</dbReference>
<evidence type="ECO:0000259" key="1">
    <source>
        <dbReference type="Pfam" id="PF00668"/>
    </source>
</evidence>
<evidence type="ECO:0000313" key="3">
    <source>
        <dbReference type="Proteomes" id="UP001524586"/>
    </source>
</evidence>